<dbReference type="EMBL" id="DVMX01000151">
    <property type="protein sequence ID" value="HIU42469.1"/>
    <property type="molecule type" value="Genomic_DNA"/>
</dbReference>
<accession>A0A9D1IUV1</accession>
<name>A0A9D1IUV1_9FIRM</name>
<reference evidence="1" key="2">
    <citation type="journal article" date="2021" name="PeerJ">
        <title>Extensive microbial diversity within the chicken gut microbiome revealed by metagenomics and culture.</title>
        <authorList>
            <person name="Gilroy R."/>
            <person name="Ravi A."/>
            <person name="Getino M."/>
            <person name="Pursley I."/>
            <person name="Horton D.L."/>
            <person name="Alikhan N.F."/>
            <person name="Baker D."/>
            <person name="Gharbi K."/>
            <person name="Hall N."/>
            <person name="Watson M."/>
            <person name="Adriaenssens E.M."/>
            <person name="Foster-Nyarko E."/>
            <person name="Jarju S."/>
            <person name="Secka A."/>
            <person name="Antonio M."/>
            <person name="Oren A."/>
            <person name="Chaudhuri R.R."/>
            <person name="La Ragione R."/>
            <person name="Hildebrand F."/>
            <person name="Pallen M.J."/>
        </authorList>
    </citation>
    <scope>NUCLEOTIDE SEQUENCE</scope>
    <source>
        <strain evidence="1">4509</strain>
    </source>
</reference>
<organism evidence="1 2">
    <name type="scientific">Candidatus Egerieicola faecale</name>
    <dbReference type="NCBI Taxonomy" id="2840774"/>
    <lineage>
        <taxon>Bacteria</taxon>
        <taxon>Bacillati</taxon>
        <taxon>Bacillota</taxon>
        <taxon>Clostridia</taxon>
        <taxon>Eubacteriales</taxon>
        <taxon>Oscillospiraceae</taxon>
        <taxon>Oscillospiraceae incertae sedis</taxon>
        <taxon>Candidatus Egerieicola</taxon>
    </lineage>
</organism>
<dbReference type="Proteomes" id="UP000824082">
    <property type="component" value="Unassembled WGS sequence"/>
</dbReference>
<reference evidence="1" key="1">
    <citation type="submission" date="2020-10" db="EMBL/GenBank/DDBJ databases">
        <authorList>
            <person name="Gilroy R."/>
        </authorList>
    </citation>
    <scope>NUCLEOTIDE SEQUENCE</scope>
    <source>
        <strain evidence="1">4509</strain>
    </source>
</reference>
<comment type="caution">
    <text evidence="1">The sequence shown here is derived from an EMBL/GenBank/DDBJ whole genome shotgun (WGS) entry which is preliminary data.</text>
</comment>
<proteinExistence type="predicted"/>
<dbReference type="AlphaFoldDB" id="A0A9D1IUV1"/>
<gene>
    <name evidence="1" type="ORF">IAD19_07965</name>
</gene>
<protein>
    <submittedName>
        <fullName evidence="1">Uncharacterized protein</fullName>
    </submittedName>
</protein>
<sequence length="48" mass="5357">MAKEPYVPVEANVLARLQEIPSIPEGDALLEWVEQRIRSDLNPEGDPA</sequence>
<evidence type="ECO:0000313" key="2">
    <source>
        <dbReference type="Proteomes" id="UP000824082"/>
    </source>
</evidence>
<evidence type="ECO:0000313" key="1">
    <source>
        <dbReference type="EMBL" id="HIU42469.1"/>
    </source>
</evidence>